<protein>
    <submittedName>
        <fullName evidence="1">Uncharacterized protein</fullName>
    </submittedName>
</protein>
<proteinExistence type="predicted"/>
<dbReference type="Gene3D" id="2.40.70.10">
    <property type="entry name" value="Acid Proteases"/>
    <property type="match status" value="1"/>
</dbReference>
<reference evidence="1 2" key="1">
    <citation type="submission" date="2023-03" db="EMBL/GenBank/DDBJ databases">
        <title>WGS of Gossypium arboreum.</title>
        <authorList>
            <person name="Yu D."/>
        </authorList>
    </citation>
    <scope>NUCLEOTIDE SEQUENCE [LARGE SCALE GENOMIC DNA]</scope>
    <source>
        <tissue evidence="1">Leaf</tissue>
    </source>
</reference>
<dbReference type="Proteomes" id="UP001358586">
    <property type="component" value="Chromosome 7"/>
</dbReference>
<dbReference type="EMBL" id="JARKNE010000007">
    <property type="protein sequence ID" value="KAK5817382.1"/>
    <property type="molecule type" value="Genomic_DNA"/>
</dbReference>
<comment type="caution">
    <text evidence="1">The sequence shown here is derived from an EMBL/GenBank/DDBJ whole genome shotgun (WGS) entry which is preliminary data.</text>
</comment>
<evidence type="ECO:0000313" key="2">
    <source>
        <dbReference type="Proteomes" id="UP001358586"/>
    </source>
</evidence>
<keyword evidence="2" id="KW-1185">Reference proteome</keyword>
<dbReference type="InterPro" id="IPR021109">
    <property type="entry name" value="Peptidase_aspartic_dom_sf"/>
</dbReference>
<dbReference type="Pfam" id="PF08284">
    <property type="entry name" value="RVP_2"/>
    <property type="match status" value="1"/>
</dbReference>
<organism evidence="1 2">
    <name type="scientific">Gossypium arboreum</name>
    <name type="common">Tree cotton</name>
    <name type="synonym">Gossypium nanking</name>
    <dbReference type="NCBI Taxonomy" id="29729"/>
    <lineage>
        <taxon>Eukaryota</taxon>
        <taxon>Viridiplantae</taxon>
        <taxon>Streptophyta</taxon>
        <taxon>Embryophyta</taxon>
        <taxon>Tracheophyta</taxon>
        <taxon>Spermatophyta</taxon>
        <taxon>Magnoliopsida</taxon>
        <taxon>eudicotyledons</taxon>
        <taxon>Gunneridae</taxon>
        <taxon>Pentapetalae</taxon>
        <taxon>rosids</taxon>
        <taxon>malvids</taxon>
        <taxon>Malvales</taxon>
        <taxon>Malvaceae</taxon>
        <taxon>Malvoideae</taxon>
        <taxon>Gossypium</taxon>
    </lineage>
</organism>
<name>A0ABR0P818_GOSAR</name>
<sequence length="247" mass="28280">MVRDCSKKSVFYAIEGDDEPNKAMMRLSSIVHSVKANRVKKNEKKPVKCLLYCGLHKMWGCLERSKLFVVTKEDEAKLERNFKAWVDDTQFYEDEEGSQEKCFCQYGISDLFISEKVVGKLGLLVSKLAKKIDTVNSKKVSTMREAQRVKLQIDKWKDEDFKVIHLDDYDFVLDLNFLNNINPLLVPFTDCILDTRQQQCIVSMSRDTRNGTIVLSAIQLAKDVLCGGNIDFPDRSATKTSLEMLEG</sequence>
<accession>A0ABR0P818</accession>
<evidence type="ECO:0000313" key="1">
    <source>
        <dbReference type="EMBL" id="KAK5817382.1"/>
    </source>
</evidence>
<gene>
    <name evidence="1" type="ORF">PVK06_022306</name>
</gene>